<feature type="region of interest" description="Disordered" evidence="1">
    <location>
        <begin position="97"/>
        <end position="118"/>
    </location>
</feature>
<evidence type="ECO:0000256" key="1">
    <source>
        <dbReference type="SAM" id="MobiDB-lite"/>
    </source>
</evidence>
<comment type="caution">
    <text evidence="3">The sequence shown here is derived from an EMBL/GenBank/DDBJ whole genome shotgun (WGS) entry which is preliminary data.</text>
</comment>
<dbReference type="GeneID" id="25318647"/>
<gene>
    <name evidence="3" type="ORF">T310_6345</name>
</gene>
<feature type="signal peptide" evidence="2">
    <location>
        <begin position="1"/>
        <end position="18"/>
    </location>
</feature>
<evidence type="ECO:0000313" key="4">
    <source>
        <dbReference type="Proteomes" id="UP000053958"/>
    </source>
</evidence>
<dbReference type="Proteomes" id="UP000053958">
    <property type="component" value="Unassembled WGS sequence"/>
</dbReference>
<dbReference type="AlphaFoldDB" id="A0A0F4YN59"/>
<dbReference type="EMBL" id="LASV01000330">
    <property type="protein sequence ID" value="KKA19659.1"/>
    <property type="molecule type" value="Genomic_DNA"/>
</dbReference>
<sequence length="230" mass="23725">MFLAVWVLAALGMGQSKCHEYQNVSPVHVLKIFSADELDIRGIDEAAMIEKFRKVLARDITSTVTVPSCIAIPTTDSSGSWTSATVVTVTIPGSSIPGGDSSIPTSSFPTSSTDTDTSIPLPTTWPFPGTTIPGLPTTIPGLPTTIPGLPTTNPGLPTTIPLSDTTVPGESGSLTLPTTIPGTIPLSDTTVPGESGSLTLPTTIPGTMTSSTISSYCFSPKPPNLSFHCP</sequence>
<organism evidence="3 4">
    <name type="scientific">Rasamsonia emersonii (strain ATCC 16479 / CBS 393.64 / IMI 116815)</name>
    <dbReference type="NCBI Taxonomy" id="1408163"/>
    <lineage>
        <taxon>Eukaryota</taxon>
        <taxon>Fungi</taxon>
        <taxon>Dikarya</taxon>
        <taxon>Ascomycota</taxon>
        <taxon>Pezizomycotina</taxon>
        <taxon>Eurotiomycetes</taxon>
        <taxon>Eurotiomycetidae</taxon>
        <taxon>Eurotiales</taxon>
        <taxon>Trichocomaceae</taxon>
        <taxon>Rasamsonia</taxon>
    </lineage>
</organism>
<keyword evidence="4" id="KW-1185">Reference proteome</keyword>
<name>A0A0F4YN59_RASE3</name>
<proteinExistence type="predicted"/>
<feature type="chain" id="PRO_5002482013" evidence="2">
    <location>
        <begin position="19"/>
        <end position="230"/>
    </location>
</feature>
<reference evidence="3 4" key="1">
    <citation type="submission" date="2015-04" db="EMBL/GenBank/DDBJ databases">
        <authorList>
            <person name="Heijne W.H."/>
            <person name="Fedorova N.D."/>
            <person name="Nierman W.C."/>
            <person name="Vollebregt A.W."/>
            <person name="Zhao Z."/>
            <person name="Wu L."/>
            <person name="Kumar M."/>
            <person name="Stam H."/>
            <person name="van den Berg M.A."/>
            <person name="Pel H.J."/>
        </authorList>
    </citation>
    <scope>NUCLEOTIDE SEQUENCE [LARGE SCALE GENOMIC DNA]</scope>
    <source>
        <strain evidence="3 4">CBS 393.64</strain>
    </source>
</reference>
<accession>A0A0F4YN59</accession>
<dbReference type="RefSeq" id="XP_013326271.1">
    <property type="nucleotide sequence ID" value="XM_013470817.1"/>
</dbReference>
<evidence type="ECO:0000256" key="2">
    <source>
        <dbReference type="SAM" id="SignalP"/>
    </source>
</evidence>
<protein>
    <submittedName>
        <fullName evidence="3">Uncharacterized protein</fullName>
    </submittedName>
</protein>
<keyword evidence="2" id="KW-0732">Signal</keyword>
<evidence type="ECO:0000313" key="3">
    <source>
        <dbReference type="EMBL" id="KKA19659.1"/>
    </source>
</evidence>